<evidence type="ECO:0000256" key="1">
    <source>
        <dbReference type="ARBA" id="ARBA00023121"/>
    </source>
</evidence>
<protein>
    <submittedName>
        <fullName evidence="3">DegV family protein</fullName>
    </submittedName>
</protein>
<sequence length="600" mass="65012">MTRALTYIDSTRMVNALTAAISRLFQRREYIDRINVFPVPDGDTGTNMAFSFKVIHEAIRGSGDITIKQLMARIATASLDGSRGNSGAIMAQYFQGFSEALEDGPSMTARALATASSAGARTAWTAMSEPVAGTLPTVLEDFSTALELKSGEGVEDIYEMLEYGLVSARKSLARTPELLPVLKQAGVVDAGGQGFVDLLEGIWDFIENGETGTAYNFDNEVLPIEGTAMEMDPGAHRFCTECVIEGDDLNRAEIMTQLEKLDCSSLVVAGGQKRVRVHIHVNNPGEAYLACEQFGELHQQKADDMKRQHKLMNQAGQVAIVTDSGADIPFEEQERLAIHMVSARLNFGAKEYIDYVSLMPAELYKMLEEFEESPKTSQPPVGDFVRVYDLLTGHGYQVMSVGLSSALSGTTQAAMSAAERFDGRVRVFDTLSGSCGEGLLVVIAAEAAQQGLSIDEIETLLTESQPLSRVFAMAADLSYLARGGRLPGWVRKVADFLHISPMMTAKKGRFSLAGITTGTGAKPPALGKVALRNMDRDKTYRIFIAHGANIEGAHELRRYILSRHTRVHSCHITEAGPALGVHLGPGGLVLGFVPQPEQLN</sequence>
<dbReference type="InterPro" id="IPR003797">
    <property type="entry name" value="DegV"/>
</dbReference>
<evidence type="ECO:0000259" key="2">
    <source>
        <dbReference type="PROSITE" id="PS51480"/>
    </source>
</evidence>
<dbReference type="Gene3D" id="3.40.50.10170">
    <property type="match status" value="1"/>
</dbReference>
<dbReference type="InterPro" id="IPR033470">
    <property type="entry name" value="FakA-like_C"/>
</dbReference>
<dbReference type="AlphaFoldDB" id="I1X5D1"/>
<dbReference type="InterPro" id="IPR036117">
    <property type="entry name" value="DhaL_dom_sf"/>
</dbReference>
<evidence type="ECO:0000313" key="3">
    <source>
        <dbReference type="EMBL" id="AFI78706.1"/>
    </source>
</evidence>
<gene>
    <name evidence="3" type="ORF">ws085G8_0036</name>
</gene>
<dbReference type="Gene3D" id="1.25.40.340">
    <property type="match status" value="1"/>
</dbReference>
<dbReference type="InterPro" id="IPR050270">
    <property type="entry name" value="DegV_domain_contain"/>
</dbReference>
<dbReference type="InterPro" id="IPR048394">
    <property type="entry name" value="FakA-like_M"/>
</dbReference>
<accession>I1X5D1</accession>
<dbReference type="EMBL" id="JQ256788">
    <property type="protein sequence ID" value="AFI78706.1"/>
    <property type="molecule type" value="Genomic_DNA"/>
</dbReference>
<dbReference type="SUPFAM" id="SSF82549">
    <property type="entry name" value="DAK1/DegV-like"/>
    <property type="match status" value="1"/>
</dbReference>
<dbReference type="GO" id="GO:0006071">
    <property type="term" value="P:glycerol metabolic process"/>
    <property type="evidence" value="ECO:0007669"/>
    <property type="project" value="InterPro"/>
</dbReference>
<dbReference type="PANTHER" id="PTHR33434">
    <property type="entry name" value="DEGV DOMAIN-CONTAINING PROTEIN DR_1986-RELATED"/>
    <property type="match status" value="1"/>
</dbReference>
<feature type="domain" description="DhaL" evidence="2">
    <location>
        <begin position="11"/>
        <end position="204"/>
    </location>
</feature>
<dbReference type="SMART" id="SM01120">
    <property type="entry name" value="Dak2"/>
    <property type="match status" value="1"/>
</dbReference>
<organism evidence="3">
    <name type="scientific">uncultured bacterium ws085G8</name>
    <dbReference type="NCBI Taxonomy" id="1131825"/>
    <lineage>
        <taxon>Bacteria</taxon>
        <taxon>environmental samples</taxon>
    </lineage>
</organism>
<dbReference type="PROSITE" id="PS51480">
    <property type="entry name" value="DHAL"/>
    <property type="match status" value="1"/>
</dbReference>
<dbReference type="NCBIfam" id="TIGR00762">
    <property type="entry name" value="DegV"/>
    <property type="match status" value="1"/>
</dbReference>
<dbReference type="Pfam" id="PF02734">
    <property type="entry name" value="Dak2"/>
    <property type="match status" value="1"/>
</dbReference>
<keyword evidence="1" id="KW-0446">Lipid-binding</keyword>
<dbReference type="GO" id="GO:0004371">
    <property type="term" value="F:glycerone kinase activity"/>
    <property type="evidence" value="ECO:0007669"/>
    <property type="project" value="InterPro"/>
</dbReference>
<dbReference type="SUPFAM" id="SSF101473">
    <property type="entry name" value="DhaL-like"/>
    <property type="match status" value="1"/>
</dbReference>
<dbReference type="SMART" id="SM01121">
    <property type="entry name" value="Dak1_2"/>
    <property type="match status" value="1"/>
</dbReference>
<dbReference type="Pfam" id="PF21645">
    <property type="entry name" value="FakA-like_M"/>
    <property type="match status" value="1"/>
</dbReference>
<proteinExistence type="predicted"/>
<dbReference type="Gene3D" id="3.30.1180.10">
    <property type="match status" value="1"/>
</dbReference>
<name>I1X5D1_9BACT</name>
<dbReference type="InterPro" id="IPR043168">
    <property type="entry name" value="DegV_C"/>
</dbReference>
<dbReference type="PANTHER" id="PTHR33434:SF4">
    <property type="entry name" value="PHOSPHATASE PROTEIN"/>
    <property type="match status" value="1"/>
</dbReference>
<dbReference type="PROSITE" id="PS51482">
    <property type="entry name" value="DEGV"/>
    <property type="match status" value="1"/>
</dbReference>
<reference evidence="3" key="1">
    <citation type="journal article" date="2012" name="ISME J.">
        <title>Roseobacter clade bacteria are abundant in coastal sediments and encode a novel combination of sulfur oxidation genes.</title>
        <authorList>
            <person name="Lenk S."/>
            <person name="Moraru C."/>
            <person name="Hahnke S."/>
            <person name="Arnds J."/>
            <person name="Richter M."/>
            <person name="Kube M."/>
            <person name="Reinhardt R."/>
            <person name="Brinkhoff T."/>
            <person name="Harder J."/>
            <person name="Amann R."/>
            <person name="Mussmann M."/>
        </authorList>
    </citation>
    <scope>NUCLEOTIDE SEQUENCE</scope>
</reference>
<dbReference type="Pfam" id="PF02645">
    <property type="entry name" value="DegV"/>
    <property type="match status" value="1"/>
</dbReference>
<dbReference type="InterPro" id="IPR004007">
    <property type="entry name" value="DhaL_dom"/>
</dbReference>
<dbReference type="GO" id="GO:0008289">
    <property type="term" value="F:lipid binding"/>
    <property type="evidence" value="ECO:0007669"/>
    <property type="project" value="UniProtKB-KW"/>
</dbReference>